<dbReference type="Gene3D" id="3.30.1490.40">
    <property type="match status" value="1"/>
</dbReference>
<feature type="compositionally biased region" description="Low complexity" evidence="1">
    <location>
        <begin position="497"/>
        <end position="511"/>
    </location>
</feature>
<keyword evidence="4" id="KW-1185">Reference proteome</keyword>
<accession>A7AUS0</accession>
<name>A7AUS0_BABBO</name>
<reference evidence="4" key="3">
    <citation type="journal article" date="2021" name="Int. J. Parasitol.">
        <title>Comparative analysis of gene expression between Babesia bovis blood stages and kinetes allowed by improved genome annotation.</title>
        <authorList>
            <person name="Ueti M.W."/>
            <person name="Johnson W.C."/>
            <person name="Kappmeyer L.S."/>
            <person name="Herndon D.R."/>
            <person name="Mousel M.R."/>
            <person name="Reif K.E."/>
            <person name="Taus N.S."/>
            <person name="Ifeonu O.O."/>
            <person name="Silva J.C."/>
            <person name="Suarez C.E."/>
            <person name="Brayton K.A."/>
        </authorList>
    </citation>
    <scope>NUCLEOTIDE SEQUENCE [LARGE SCALE GENOMIC DNA]</scope>
</reference>
<evidence type="ECO:0000259" key="2">
    <source>
        <dbReference type="PROSITE" id="PS50829"/>
    </source>
</evidence>
<feature type="compositionally biased region" description="Basic and acidic residues" evidence="1">
    <location>
        <begin position="791"/>
        <end position="801"/>
    </location>
</feature>
<sequence>MFHPRPFGGSANIFAKSNKSEPKNRNDGQATSLPDPGLVGFEVPNSERSVPLRRNPVNDNRAIGHHKGNEQRRSVDESRHSNEGRYYTDRKYFSGNKPLPEPKNFGESKHFPELRTLAEPKGFDDIKLPQHVSTVSAVPPPSDNPASLTKIEIPSDADHLATTESQFEKHYLVQLMLTIDRRFRETGRSPCEVVPPKFKFVECHVPAPHQFVHGSREGGMPGMHGSASQSMFEHGDANRKSMEGVPGHRRGYFEQRVPKGKDNFRMSREAFDGADYAKRVDHHDAEAHVDDLNKRWKSYEDRGMHQVNDERPLQFEGMDQLNQHGANIPPEHESTILNVIKSQRRHDNFQVQDRFHTFDSASNPRADTLLSVHVDRPSVQHSPSGIHFKNTVINESFISTESSEHKLLQYTTVGASSAPKSPQPWNNTPDVTTWQLPPANPVKAPDIFDSPDLNVENQRLSFLERLLDKSFDSTDTVMDTATEFQKVMNLAAPQAVKSQPSKPKAQPKAQPILKSPVQPKPQPIKGPTAGQTQTPSQSAVPTTISGIPPMPVAPPMLLQMKDPEPPTINLHWQYKDFHGVVHGPFSSGQMYKWHTNNFFNPNLQMRYNEQMPWSALKDLYPNGYDAFLTSPVGYIPEVPKHLPEHSHVVPPPPIHVVEGVSMEDMIQGNESVRSSNLRWNKPEDLKVDSLLDIMEKQMRQSVPPMNTSSPVVPKPSPGWKISDNASSAFSVASDDFPSLALGAEMTAKSAKKVSTQSGTQPHQPSTMSLKAFMRHQAQSAESMRGTNPRESFARKLMGDKK</sequence>
<dbReference type="RefSeq" id="XP_001610249.1">
    <property type="nucleotide sequence ID" value="XM_001610199.1"/>
</dbReference>
<feature type="compositionally biased region" description="Polar residues" evidence="1">
    <location>
        <begin position="529"/>
        <end position="545"/>
    </location>
</feature>
<dbReference type="InParanoid" id="A7AUS0"/>
<evidence type="ECO:0000313" key="4">
    <source>
        <dbReference type="Proteomes" id="UP000002173"/>
    </source>
</evidence>
<feature type="region of interest" description="Disordered" evidence="1">
    <location>
        <begin position="1"/>
        <end position="107"/>
    </location>
</feature>
<feature type="compositionally biased region" description="Basic and acidic residues" evidence="1">
    <location>
        <begin position="67"/>
        <end position="92"/>
    </location>
</feature>
<dbReference type="VEuPathDB" id="PiroplasmaDB:BBOV_II007310"/>
<reference evidence="4" key="2">
    <citation type="journal article" date="2020" name="Data Brief">
        <title>Transcriptome dataset of Babesia bovis life stages within vertebrate and invertebrate hosts.</title>
        <authorList>
            <person name="Ueti M.W."/>
            <person name="Johnson W.C."/>
            <person name="Kappmeyer L.S."/>
            <person name="Herndon D.R."/>
            <person name="Mousel M.R."/>
            <person name="Reif K.E."/>
            <person name="Taus N.S."/>
            <person name="Ifeonu O.O."/>
            <person name="Silva J.C."/>
            <person name="Suarez C.E."/>
            <person name="Brayton K.A."/>
        </authorList>
    </citation>
    <scope>NUCLEOTIDE SEQUENCE [LARGE SCALE GENOMIC DNA]</scope>
</reference>
<dbReference type="Pfam" id="PF02213">
    <property type="entry name" value="GYF"/>
    <property type="match status" value="1"/>
</dbReference>
<dbReference type="SMART" id="SM00444">
    <property type="entry name" value="GYF"/>
    <property type="match status" value="1"/>
</dbReference>
<dbReference type="eggNOG" id="ENOG502TMJZ">
    <property type="taxonomic scope" value="Eukaryota"/>
</dbReference>
<feature type="compositionally biased region" description="Polar residues" evidence="1">
    <location>
        <begin position="776"/>
        <end position="789"/>
    </location>
</feature>
<dbReference type="SUPFAM" id="SSF55277">
    <property type="entry name" value="GYF domain"/>
    <property type="match status" value="1"/>
</dbReference>
<feature type="domain" description="GYF" evidence="2">
    <location>
        <begin position="569"/>
        <end position="620"/>
    </location>
</feature>
<reference evidence="3 4" key="1">
    <citation type="journal article" date="2007" name="PLoS Pathog.">
        <title>Genome sequence of Babesia bovis and comparative analysis of apicomplexan hemoprotozoa.</title>
        <authorList>
            <person name="Brayton K.A."/>
            <person name="Lau A.O.T."/>
            <person name="Herndon D.R."/>
            <person name="Hannick L."/>
            <person name="Kappmeyer L.S."/>
            <person name="Berens S.J."/>
            <person name="Bidwell S.L."/>
            <person name="Brown W.C."/>
            <person name="Crabtree J."/>
            <person name="Fadrosh D."/>
            <person name="Feldblum T."/>
            <person name="Forberger H.A."/>
            <person name="Haas B.J."/>
            <person name="Howell J.M."/>
            <person name="Khouri H."/>
            <person name="Koo H."/>
            <person name="Mann D.J."/>
            <person name="Norimine J."/>
            <person name="Paulsen I.T."/>
            <person name="Radune D."/>
            <person name="Ren Q."/>
            <person name="Smith R.K. Jr."/>
            <person name="Suarez C.E."/>
            <person name="White O."/>
            <person name="Wortman J.R."/>
            <person name="Knowles D.P. Jr."/>
            <person name="McElwain T.F."/>
            <person name="Nene V.M."/>
        </authorList>
    </citation>
    <scope>NUCLEOTIDE SEQUENCE [LARGE SCALE GENOMIC DNA]</scope>
    <source>
        <strain evidence="3">T2Bo</strain>
    </source>
</reference>
<dbReference type="EMBL" id="AAXT01000003">
    <property type="protein sequence ID" value="EDO06681.1"/>
    <property type="molecule type" value="Genomic_DNA"/>
</dbReference>
<dbReference type="AlphaFoldDB" id="A7AUS0"/>
<dbReference type="PROSITE" id="PS50829">
    <property type="entry name" value="GYF"/>
    <property type="match status" value="1"/>
</dbReference>
<dbReference type="STRING" id="5865.A7AUS0"/>
<dbReference type="KEGG" id="bbo:BBOV_II007310"/>
<comment type="caution">
    <text evidence="3">The sequence shown here is derived from an EMBL/GenBank/DDBJ whole genome shotgun (WGS) entry which is preliminary data.</text>
</comment>
<organism evidence="3 4">
    <name type="scientific">Babesia bovis</name>
    <dbReference type="NCBI Taxonomy" id="5865"/>
    <lineage>
        <taxon>Eukaryota</taxon>
        <taxon>Sar</taxon>
        <taxon>Alveolata</taxon>
        <taxon>Apicomplexa</taxon>
        <taxon>Aconoidasida</taxon>
        <taxon>Piroplasmida</taxon>
        <taxon>Babesiidae</taxon>
        <taxon>Babesia</taxon>
    </lineage>
</organism>
<dbReference type="OMA" id="HESTILN"/>
<evidence type="ECO:0000256" key="1">
    <source>
        <dbReference type="SAM" id="MobiDB-lite"/>
    </source>
</evidence>
<dbReference type="Proteomes" id="UP000002173">
    <property type="component" value="Unassembled WGS sequence"/>
</dbReference>
<gene>
    <name evidence="3" type="ORF">BBOV_II007310</name>
</gene>
<protein>
    <recommendedName>
        <fullName evidence="2">GYF domain-containing protein</fullName>
    </recommendedName>
</protein>
<feature type="region of interest" description="Disordered" evidence="1">
    <location>
        <begin position="493"/>
        <end position="545"/>
    </location>
</feature>
<evidence type="ECO:0000313" key="3">
    <source>
        <dbReference type="EMBL" id="EDO06681.1"/>
    </source>
</evidence>
<dbReference type="InterPro" id="IPR003169">
    <property type="entry name" value="GYF"/>
</dbReference>
<proteinExistence type="predicted"/>
<dbReference type="InterPro" id="IPR035445">
    <property type="entry name" value="GYF-like_dom_sf"/>
</dbReference>
<feature type="region of interest" description="Disordered" evidence="1">
    <location>
        <begin position="773"/>
        <end position="801"/>
    </location>
</feature>
<dbReference type="GeneID" id="5478483"/>